<evidence type="ECO:0000256" key="5">
    <source>
        <dbReference type="ARBA" id="ARBA00011738"/>
    </source>
</evidence>
<keyword evidence="9" id="KW-0663">Pyridoxal phosphate</keyword>
<evidence type="ECO:0000259" key="10">
    <source>
        <dbReference type="Pfam" id="PF00291"/>
    </source>
</evidence>
<dbReference type="PROSITE" id="PS00901">
    <property type="entry name" value="CYS_SYNTHASE"/>
    <property type="match status" value="1"/>
</dbReference>
<name>A0ABY3AJ19_PAEPP</name>
<comment type="pathway">
    <text evidence="3">Siderophore biosynthesis.</text>
</comment>
<proteinExistence type="inferred from homology"/>
<dbReference type="InterPro" id="IPR050214">
    <property type="entry name" value="Cys_Synth/Cystath_Beta-Synth"/>
</dbReference>
<evidence type="ECO:0000313" key="12">
    <source>
        <dbReference type="Proteomes" id="UP000316208"/>
    </source>
</evidence>
<sequence length="316" mass="34980">MLDSVGNTPLVRLNSLFNDRKISLYAKLELMNPGGSMKDRPAKYIIEKGLSDGTINKNTHLIESSSGNLGIGLAMMSKIYGLKFTCVVDPKITKTNKNILTRLGANLDMVTEKDIHGGYLNSRINRVKELTKELPDAYWINQYANPLNWLAHYHGTGDEIINQIDERIDYLVCAVSTTGSILGISRRIREVFPNVKVIAVDAVGSIIFGAAPAQRELPGIGASRIPELFTPKEIDQVIHVDDRESVEGCYYLLEKEGIFAGGSSGSVIAALQKLIPNIPDLSRVVTVLPDRGDRYLDSVYDVDWVQKLPRHTKTEV</sequence>
<evidence type="ECO:0000256" key="9">
    <source>
        <dbReference type="ARBA" id="ARBA00022898"/>
    </source>
</evidence>
<dbReference type="InterPro" id="IPR023927">
    <property type="entry name" value="SbnA"/>
</dbReference>
<keyword evidence="8" id="KW-0808">Transferase</keyword>
<gene>
    <name evidence="11" type="primary">sbnA</name>
    <name evidence="11" type="ORF">C7Y44_24865</name>
</gene>
<dbReference type="Gene3D" id="3.40.50.1100">
    <property type="match status" value="2"/>
</dbReference>
<evidence type="ECO:0000256" key="8">
    <source>
        <dbReference type="ARBA" id="ARBA00022679"/>
    </source>
</evidence>
<dbReference type="NCBIfam" id="TIGR03945">
    <property type="entry name" value="PLP_SbnA_fam"/>
    <property type="match status" value="1"/>
</dbReference>
<evidence type="ECO:0000256" key="2">
    <source>
        <dbReference type="ARBA" id="ARBA00004056"/>
    </source>
</evidence>
<dbReference type="InterPro" id="IPR001926">
    <property type="entry name" value="TrpB-like_PALP"/>
</dbReference>
<evidence type="ECO:0000256" key="4">
    <source>
        <dbReference type="ARBA" id="ARBA00008519"/>
    </source>
</evidence>
<dbReference type="CDD" id="cd01561">
    <property type="entry name" value="CBS_like"/>
    <property type="match status" value="1"/>
</dbReference>
<feature type="domain" description="Tryptophan synthase beta chain-like PALP" evidence="10">
    <location>
        <begin position="3"/>
        <end position="290"/>
    </location>
</feature>
<comment type="similarity">
    <text evidence="4">Belongs to the cysteine synthase/cystathionine beta-synthase family. SbnA subfamily.</text>
</comment>
<dbReference type="PANTHER" id="PTHR10314">
    <property type="entry name" value="CYSTATHIONINE BETA-SYNTHASE"/>
    <property type="match status" value="1"/>
</dbReference>
<comment type="caution">
    <text evidence="11">The sequence shown here is derived from an EMBL/GenBank/DDBJ whole genome shotgun (WGS) entry which is preliminary data.</text>
</comment>
<accession>A0ABY3AJ19</accession>
<evidence type="ECO:0000256" key="7">
    <source>
        <dbReference type="ARBA" id="ARBA00016985"/>
    </source>
</evidence>
<dbReference type="EC" id="2.5.1.140" evidence="6"/>
<comment type="function">
    <text evidence="2">Catalyzes the synthesis of N-((2S)-2-amino-2-carboxyethyl)-L-glutamate (ACEGA) from O-phospho-L-serine and L-glutamate. Involved in the biosynthesis of L-2,3-diaminopropionic acid (L-Dap), a precursor of staphyloferrin B and antibiotics.</text>
</comment>
<reference evidence="11 12" key="1">
    <citation type="submission" date="2018-03" db="EMBL/GenBank/DDBJ databases">
        <title>Aerobic endospore-forming bacteria genome sequencing and assembly.</title>
        <authorList>
            <person name="Cavalcante D.A."/>
            <person name="Driks A."/>
            <person name="Putonti C."/>
            <person name="De-Souza M.T."/>
        </authorList>
    </citation>
    <scope>NUCLEOTIDE SEQUENCE [LARGE SCALE GENOMIC DNA]</scope>
    <source>
        <strain evidence="11 12">SDF0028</strain>
    </source>
</reference>
<evidence type="ECO:0000313" key="11">
    <source>
        <dbReference type="EMBL" id="TQR41827.1"/>
    </source>
</evidence>
<evidence type="ECO:0000256" key="6">
    <source>
        <dbReference type="ARBA" id="ARBA00012331"/>
    </source>
</evidence>
<comment type="cofactor">
    <cofactor evidence="1">
        <name>pyridoxal 5'-phosphate</name>
        <dbReference type="ChEBI" id="CHEBI:597326"/>
    </cofactor>
</comment>
<dbReference type="SUPFAM" id="SSF53686">
    <property type="entry name" value="Tryptophan synthase beta subunit-like PLP-dependent enzymes"/>
    <property type="match status" value="1"/>
</dbReference>
<dbReference type="EMBL" id="SADY01000009">
    <property type="protein sequence ID" value="TQR41827.1"/>
    <property type="molecule type" value="Genomic_DNA"/>
</dbReference>
<evidence type="ECO:0000256" key="1">
    <source>
        <dbReference type="ARBA" id="ARBA00001933"/>
    </source>
</evidence>
<dbReference type="InterPro" id="IPR001216">
    <property type="entry name" value="P-phosphate_BS"/>
</dbReference>
<organism evidence="11 12">
    <name type="scientific">Paenibacillus popilliae</name>
    <name type="common">Bacillus popilliae</name>
    <dbReference type="NCBI Taxonomy" id="78057"/>
    <lineage>
        <taxon>Bacteria</taxon>
        <taxon>Bacillati</taxon>
        <taxon>Bacillota</taxon>
        <taxon>Bacilli</taxon>
        <taxon>Bacillales</taxon>
        <taxon>Paenibacillaceae</taxon>
        <taxon>Paenibacillus</taxon>
    </lineage>
</organism>
<dbReference type="InterPro" id="IPR036052">
    <property type="entry name" value="TrpB-like_PALP_sf"/>
</dbReference>
<dbReference type="Pfam" id="PF00291">
    <property type="entry name" value="PALP"/>
    <property type="match status" value="1"/>
</dbReference>
<comment type="subunit">
    <text evidence="5">Homodimer.</text>
</comment>
<protein>
    <recommendedName>
        <fullName evidence="7">N-(2-amino-2-carboxyethyl)-L-glutamate synthase</fullName>
        <ecNumber evidence="6">2.5.1.140</ecNumber>
    </recommendedName>
</protein>
<dbReference type="Proteomes" id="UP000316208">
    <property type="component" value="Unassembled WGS sequence"/>
</dbReference>
<keyword evidence="12" id="KW-1185">Reference proteome</keyword>
<evidence type="ECO:0000256" key="3">
    <source>
        <dbReference type="ARBA" id="ARBA00004924"/>
    </source>
</evidence>